<evidence type="ECO:0000256" key="4">
    <source>
        <dbReference type="ARBA" id="ARBA00022516"/>
    </source>
</evidence>
<feature type="transmembrane region" description="Helical" evidence="20">
    <location>
        <begin position="303"/>
        <end position="322"/>
    </location>
</feature>
<keyword evidence="13" id="KW-1207">Sterol metabolism</keyword>
<feature type="transmembrane region" description="Helical" evidence="20">
    <location>
        <begin position="114"/>
        <end position="134"/>
    </location>
</feature>
<dbReference type="Proteomes" id="UP000567179">
    <property type="component" value="Unassembled WGS sequence"/>
</dbReference>
<dbReference type="OrthoDB" id="10262235at2759"/>
<comment type="subcellular location">
    <subcellularLocation>
        <location evidence="1">Membrane</location>
        <topology evidence="1">Multi-pass membrane protein</topology>
    </subcellularLocation>
</comment>
<dbReference type="Gene3D" id="1.20.120.1630">
    <property type="match status" value="1"/>
</dbReference>
<evidence type="ECO:0000313" key="22">
    <source>
        <dbReference type="Proteomes" id="UP000567179"/>
    </source>
</evidence>
<dbReference type="PANTHER" id="PTHR21257">
    <property type="entry name" value="DELTA(14)-STEROL REDUCTASE"/>
    <property type="match status" value="1"/>
</dbReference>
<dbReference type="EMBL" id="JAACJJ010000014">
    <property type="protein sequence ID" value="KAF5327207.1"/>
    <property type="molecule type" value="Genomic_DNA"/>
</dbReference>
<evidence type="ECO:0000256" key="18">
    <source>
        <dbReference type="ARBA" id="ARBA00077841"/>
    </source>
</evidence>
<sequence>MASSLNPRTTSYEFLGPPGAFAISIGVPIITQALYFGCSEVAGGCPPNISFDALSTKVVHSLSNPSWWKGLWDNEAALIYAAWYAFCVVAWAVLPGDQVEGTTLRNGKTLSYKINAFTTFLLALGVTSGIILRSGPEAFTFIYNKWVGLVTASVANAFVQATYCYITSFREGKLLASGGNSGNFIYDWYIGRDLNPRIGSFDIKSFNELRPGLILWVLINISMVCEQATRLGGLSKVTDSMWLVLCFQTWYVADGLFNEPALFTTMDITTDGFGFMLAIGDLTYVPFVYSLQARYLAWNPVELGPVNTLAVLAVNFLGYYIFRTANGEKNDFRNGNNPKNLQFMETKRGTKLLTSGWWGRSRHPNYMGDLIMGLAWSLPTGFNTPITYFYVIYFSVLLIHRQRRDDEACAHKYGNDWKTYTKLVPYRIIPYIY</sequence>
<evidence type="ECO:0000256" key="12">
    <source>
        <dbReference type="ARBA" id="ARBA00023136"/>
    </source>
</evidence>
<feature type="transmembrane region" description="Helical" evidence="20">
    <location>
        <begin position="146"/>
        <end position="166"/>
    </location>
</feature>
<keyword evidence="12 20" id="KW-0472">Membrane</keyword>
<keyword evidence="14" id="KW-0753">Steroid metabolism</keyword>
<evidence type="ECO:0000256" key="16">
    <source>
        <dbReference type="ARBA" id="ARBA00060638"/>
    </source>
</evidence>
<keyword evidence="22" id="KW-1185">Reference proteome</keyword>
<evidence type="ECO:0000256" key="13">
    <source>
        <dbReference type="ARBA" id="ARBA00023166"/>
    </source>
</evidence>
<evidence type="ECO:0000256" key="15">
    <source>
        <dbReference type="ARBA" id="ARBA00052254"/>
    </source>
</evidence>
<dbReference type="PANTHER" id="PTHR21257:SF52">
    <property type="entry name" value="DELTA(14)-STEROL REDUCTASE TM7SF2"/>
    <property type="match status" value="1"/>
</dbReference>
<evidence type="ECO:0000256" key="14">
    <source>
        <dbReference type="ARBA" id="ARBA00023221"/>
    </source>
</evidence>
<evidence type="ECO:0000256" key="8">
    <source>
        <dbReference type="ARBA" id="ARBA00022989"/>
    </source>
</evidence>
<comment type="similarity">
    <text evidence="2">Belongs to the ERG4/ERG24 family.</text>
</comment>
<proteinExistence type="inferred from homology"/>
<evidence type="ECO:0000256" key="17">
    <source>
        <dbReference type="ARBA" id="ARBA00074394"/>
    </source>
</evidence>
<evidence type="ECO:0000256" key="19">
    <source>
        <dbReference type="ARBA" id="ARBA00083315"/>
    </source>
</evidence>
<accession>A0A8H5F896</accession>
<keyword evidence="4" id="KW-0444">Lipid biosynthesis</keyword>
<keyword evidence="9" id="KW-0560">Oxidoreductase</keyword>
<evidence type="ECO:0000256" key="9">
    <source>
        <dbReference type="ARBA" id="ARBA00023002"/>
    </source>
</evidence>
<gene>
    <name evidence="21" type="ORF">D9619_004568</name>
</gene>
<evidence type="ECO:0000256" key="2">
    <source>
        <dbReference type="ARBA" id="ARBA00005402"/>
    </source>
</evidence>
<comment type="pathway">
    <text evidence="16">Steroid biosynthesis; zymosterol biosynthesis; zymosterol from lanosterol: step 2/6.</text>
</comment>
<dbReference type="InterPro" id="IPR001171">
    <property type="entry name" value="ERG24_DHCR-like"/>
</dbReference>
<keyword evidence="10" id="KW-0756">Sterol biosynthesis</keyword>
<evidence type="ECO:0000256" key="7">
    <source>
        <dbReference type="ARBA" id="ARBA00022955"/>
    </source>
</evidence>
<evidence type="ECO:0000256" key="11">
    <source>
        <dbReference type="ARBA" id="ARBA00023098"/>
    </source>
</evidence>
<feature type="transmembrane region" description="Helical" evidence="20">
    <location>
        <begin position="77"/>
        <end position="94"/>
    </location>
</feature>
<comment type="catalytic activity">
    <reaction evidence="15">
        <text>4,4-dimethyl-5alpha-cholesta-8,24-dien-3beta-ol + NADP(+) = 4,4-dimethyl-5alpha-cholesta-8,14,24-trien-3beta-ol + NADPH + H(+)</text>
        <dbReference type="Rhea" id="RHEA:18561"/>
        <dbReference type="ChEBI" id="CHEBI:15378"/>
        <dbReference type="ChEBI" id="CHEBI:17813"/>
        <dbReference type="ChEBI" id="CHEBI:18364"/>
        <dbReference type="ChEBI" id="CHEBI:57783"/>
        <dbReference type="ChEBI" id="CHEBI:58349"/>
        <dbReference type="EC" id="1.3.1.70"/>
    </reaction>
    <physiologicalReaction direction="right-to-left" evidence="15">
        <dbReference type="Rhea" id="RHEA:18563"/>
    </physiologicalReaction>
</comment>
<organism evidence="21 22">
    <name type="scientific">Psilocybe cf. subviscida</name>
    <dbReference type="NCBI Taxonomy" id="2480587"/>
    <lineage>
        <taxon>Eukaryota</taxon>
        <taxon>Fungi</taxon>
        <taxon>Dikarya</taxon>
        <taxon>Basidiomycota</taxon>
        <taxon>Agaricomycotina</taxon>
        <taxon>Agaricomycetes</taxon>
        <taxon>Agaricomycetidae</taxon>
        <taxon>Agaricales</taxon>
        <taxon>Agaricineae</taxon>
        <taxon>Strophariaceae</taxon>
        <taxon>Psilocybe</taxon>
    </lineage>
</organism>
<feature type="transmembrane region" description="Helical" evidence="20">
    <location>
        <begin position="273"/>
        <end position="291"/>
    </location>
</feature>
<dbReference type="GO" id="GO:0005789">
    <property type="term" value="C:endoplasmic reticulum membrane"/>
    <property type="evidence" value="ECO:0007669"/>
    <property type="project" value="TreeGrafter"/>
</dbReference>
<evidence type="ECO:0000256" key="1">
    <source>
        <dbReference type="ARBA" id="ARBA00004141"/>
    </source>
</evidence>
<name>A0A8H5F896_9AGAR</name>
<reference evidence="21 22" key="1">
    <citation type="journal article" date="2020" name="ISME J.">
        <title>Uncovering the hidden diversity of litter-decomposition mechanisms in mushroom-forming fungi.</title>
        <authorList>
            <person name="Floudas D."/>
            <person name="Bentzer J."/>
            <person name="Ahren D."/>
            <person name="Johansson T."/>
            <person name="Persson P."/>
            <person name="Tunlid A."/>
        </authorList>
    </citation>
    <scope>NUCLEOTIDE SEQUENCE [LARGE SCALE GENOMIC DNA]</scope>
    <source>
        <strain evidence="21 22">CBS 101986</strain>
    </source>
</reference>
<keyword evidence="6" id="KW-0521">NADP</keyword>
<comment type="caution">
    <text evidence="21">The sequence shown here is derived from an EMBL/GenBank/DDBJ whole genome shotgun (WGS) entry which is preliminary data.</text>
</comment>
<evidence type="ECO:0000256" key="6">
    <source>
        <dbReference type="ARBA" id="ARBA00022857"/>
    </source>
</evidence>
<evidence type="ECO:0000313" key="21">
    <source>
        <dbReference type="EMBL" id="KAF5327207.1"/>
    </source>
</evidence>
<dbReference type="Pfam" id="PF01222">
    <property type="entry name" value="ERG4_ERG24"/>
    <property type="match status" value="1"/>
</dbReference>
<dbReference type="AlphaFoldDB" id="A0A8H5F896"/>
<keyword evidence="7" id="KW-0752">Steroid biosynthesis</keyword>
<evidence type="ECO:0000256" key="20">
    <source>
        <dbReference type="SAM" id="Phobius"/>
    </source>
</evidence>
<dbReference type="GO" id="GO:0050613">
    <property type="term" value="F:Delta14-sterol reductase activity"/>
    <property type="evidence" value="ECO:0007669"/>
    <property type="project" value="UniProtKB-EC"/>
</dbReference>
<keyword evidence="8 20" id="KW-1133">Transmembrane helix</keyword>
<evidence type="ECO:0000256" key="5">
    <source>
        <dbReference type="ARBA" id="ARBA00022692"/>
    </source>
</evidence>
<dbReference type="EC" id="1.3.1.70" evidence="3"/>
<keyword evidence="11" id="KW-0443">Lipid metabolism</keyword>
<dbReference type="InterPro" id="IPR018083">
    <property type="entry name" value="Sterol_reductase_CS"/>
</dbReference>
<dbReference type="FunFam" id="1.20.120.1630:FF:000009">
    <property type="entry name" value="C-14 sterol reductase"/>
    <property type="match status" value="1"/>
</dbReference>
<dbReference type="GO" id="GO:0006696">
    <property type="term" value="P:ergosterol biosynthetic process"/>
    <property type="evidence" value="ECO:0007669"/>
    <property type="project" value="TreeGrafter"/>
</dbReference>
<dbReference type="PROSITE" id="PS01018">
    <property type="entry name" value="STEROL_REDUCT_2"/>
    <property type="match status" value="1"/>
</dbReference>
<dbReference type="PROSITE" id="PS01017">
    <property type="entry name" value="STEROL_REDUCT_1"/>
    <property type="match status" value="1"/>
</dbReference>
<feature type="transmembrane region" description="Helical" evidence="20">
    <location>
        <begin position="370"/>
        <end position="394"/>
    </location>
</feature>
<keyword evidence="5 20" id="KW-0812">Transmembrane</keyword>
<protein>
    <recommendedName>
        <fullName evidence="17">Delta(14)-sterol reductase ERG24</fullName>
        <ecNumber evidence="3">1.3.1.70</ecNumber>
    </recommendedName>
    <alternativeName>
        <fullName evidence="19">C-14 sterol reductase ERG24</fullName>
    </alternativeName>
    <alternativeName>
        <fullName evidence="18">Sterol C14-reductase ERG24</fullName>
    </alternativeName>
</protein>
<evidence type="ECO:0000256" key="3">
    <source>
        <dbReference type="ARBA" id="ARBA00012413"/>
    </source>
</evidence>
<feature type="transmembrane region" description="Helical" evidence="20">
    <location>
        <begin position="237"/>
        <end position="253"/>
    </location>
</feature>
<evidence type="ECO:0000256" key="10">
    <source>
        <dbReference type="ARBA" id="ARBA00023011"/>
    </source>
</evidence>